<dbReference type="SMART" id="SM00662">
    <property type="entry name" value="RPOLD"/>
    <property type="match status" value="1"/>
</dbReference>
<dbReference type="SUPFAM" id="SSF56553">
    <property type="entry name" value="Insert subdomain of RNA polymerase alpha subunit"/>
    <property type="match status" value="1"/>
</dbReference>
<evidence type="ECO:0000256" key="9">
    <source>
        <dbReference type="ARBA" id="ARBA00033070"/>
    </source>
</evidence>
<dbReference type="InterPro" id="IPR011773">
    <property type="entry name" value="DNA-dir_RpoA"/>
</dbReference>
<dbReference type="InterPro" id="IPR036603">
    <property type="entry name" value="RBP11-like"/>
</dbReference>
<dbReference type="InterPro" id="IPR036643">
    <property type="entry name" value="RNApol_insert_sf"/>
</dbReference>
<keyword evidence="7" id="KW-0804">Transcription</keyword>
<dbReference type="GO" id="GO:0003899">
    <property type="term" value="F:DNA-directed RNA polymerase activity"/>
    <property type="evidence" value="ECO:0007669"/>
    <property type="project" value="UniProtKB-EC"/>
</dbReference>
<dbReference type="AlphaFoldDB" id="A0A1G2BJW8"/>
<dbReference type="NCBIfam" id="TIGR02027">
    <property type="entry name" value="rpoA"/>
    <property type="match status" value="1"/>
</dbReference>
<comment type="similarity">
    <text evidence="1">Belongs to the RNA polymerase alpha chain family.</text>
</comment>
<dbReference type="Gene3D" id="3.30.1360.10">
    <property type="entry name" value="RNA polymerase, RBP11-like subunit"/>
    <property type="match status" value="1"/>
</dbReference>
<keyword evidence="5" id="KW-0808">Transferase</keyword>
<evidence type="ECO:0000313" key="14">
    <source>
        <dbReference type="Proteomes" id="UP000178849"/>
    </source>
</evidence>
<sequence length="288" mass="32050">MSIPLPTILTIKETKDHKALVVIEPCYPGYGVTLGNSLRRVLLSSIPGAAITAFKIEGVQHEFTSLPFIKEDVVELMLNLKNIRLKSFSDEPVVLNLEVRGEKTATAGDITKNSLVEIFTPDCLIATLTDKNAFLKMELTVQTGTGYVTVEERVKEKVDIGTVIIDALYTPVLSVSFDIENVRVGDRTDYEELILKIETDGTITPQAALKDASQILVEQFQYVLDNTLVLEKPKKAKKEKEEVKEEEVKEEAMEAKTAETKEEPVISEATEDKPKKKRGRPKKSVTSN</sequence>
<keyword evidence="4 13" id="KW-0240">DNA-directed RNA polymerase</keyword>
<evidence type="ECO:0000256" key="7">
    <source>
        <dbReference type="ARBA" id="ARBA00023163"/>
    </source>
</evidence>
<evidence type="ECO:0000313" key="13">
    <source>
        <dbReference type="EMBL" id="OGY88590.1"/>
    </source>
</evidence>
<dbReference type="EMBL" id="MHKL01000045">
    <property type="protein sequence ID" value="OGY88590.1"/>
    <property type="molecule type" value="Genomic_DNA"/>
</dbReference>
<feature type="compositionally biased region" description="Basic residues" evidence="11">
    <location>
        <begin position="275"/>
        <end position="288"/>
    </location>
</feature>
<feature type="domain" description="DNA-directed RNA polymerase RpoA/D/Rpb3-type" evidence="12">
    <location>
        <begin position="18"/>
        <end position="226"/>
    </location>
</feature>
<dbReference type="STRING" id="1798550.A2927_01860"/>
<protein>
    <recommendedName>
        <fullName evidence="3">DNA-directed RNA polymerase subunit alpha</fullName>
        <ecNumber evidence="2">2.7.7.6</ecNumber>
    </recommendedName>
    <alternativeName>
        <fullName evidence="9">RNA polymerase subunit alpha</fullName>
    </alternativeName>
    <alternativeName>
        <fullName evidence="8">Transcriptase subunit alpha</fullName>
    </alternativeName>
</protein>
<evidence type="ECO:0000256" key="2">
    <source>
        <dbReference type="ARBA" id="ARBA00012418"/>
    </source>
</evidence>
<evidence type="ECO:0000256" key="6">
    <source>
        <dbReference type="ARBA" id="ARBA00022695"/>
    </source>
</evidence>
<name>A0A1G2BJW8_9BACT</name>
<dbReference type="GO" id="GO:0046983">
    <property type="term" value="F:protein dimerization activity"/>
    <property type="evidence" value="ECO:0007669"/>
    <property type="project" value="InterPro"/>
</dbReference>
<evidence type="ECO:0000256" key="11">
    <source>
        <dbReference type="SAM" id="MobiDB-lite"/>
    </source>
</evidence>
<keyword evidence="6" id="KW-0548">Nucleotidyltransferase</keyword>
<dbReference type="Proteomes" id="UP000178849">
    <property type="component" value="Unassembled WGS sequence"/>
</dbReference>
<dbReference type="InterPro" id="IPR011262">
    <property type="entry name" value="DNA-dir_RNA_pol_insert"/>
</dbReference>
<dbReference type="Gene3D" id="2.170.120.12">
    <property type="entry name" value="DNA-directed RNA polymerase, insert domain"/>
    <property type="match status" value="1"/>
</dbReference>
<evidence type="ECO:0000256" key="1">
    <source>
        <dbReference type="ARBA" id="ARBA00007123"/>
    </source>
</evidence>
<dbReference type="FunFam" id="2.170.120.12:FF:000001">
    <property type="entry name" value="DNA-directed RNA polymerase subunit alpha"/>
    <property type="match status" value="1"/>
</dbReference>
<evidence type="ECO:0000256" key="8">
    <source>
        <dbReference type="ARBA" id="ARBA00032524"/>
    </source>
</evidence>
<evidence type="ECO:0000259" key="12">
    <source>
        <dbReference type="SMART" id="SM00662"/>
    </source>
</evidence>
<dbReference type="CDD" id="cd06928">
    <property type="entry name" value="RNAP_alpha_NTD"/>
    <property type="match status" value="1"/>
</dbReference>
<feature type="compositionally biased region" description="Basic and acidic residues" evidence="11">
    <location>
        <begin position="238"/>
        <end position="274"/>
    </location>
</feature>
<dbReference type="GO" id="GO:0000428">
    <property type="term" value="C:DNA-directed RNA polymerase complex"/>
    <property type="evidence" value="ECO:0007669"/>
    <property type="project" value="UniProtKB-KW"/>
</dbReference>
<evidence type="ECO:0000256" key="10">
    <source>
        <dbReference type="ARBA" id="ARBA00048552"/>
    </source>
</evidence>
<organism evidence="13 14">
    <name type="scientific">Candidatus Komeilibacteria bacterium RIFCSPLOWO2_01_FULL_45_10</name>
    <dbReference type="NCBI Taxonomy" id="1798550"/>
    <lineage>
        <taxon>Bacteria</taxon>
        <taxon>Candidatus Komeiliibacteriota</taxon>
    </lineage>
</organism>
<reference evidence="13 14" key="1">
    <citation type="journal article" date="2016" name="Nat. Commun.">
        <title>Thousands of microbial genomes shed light on interconnected biogeochemical processes in an aquifer system.</title>
        <authorList>
            <person name="Anantharaman K."/>
            <person name="Brown C.T."/>
            <person name="Hug L.A."/>
            <person name="Sharon I."/>
            <person name="Castelle C.J."/>
            <person name="Probst A.J."/>
            <person name="Thomas B.C."/>
            <person name="Singh A."/>
            <person name="Wilkins M.J."/>
            <person name="Karaoz U."/>
            <person name="Brodie E.L."/>
            <person name="Williams K.H."/>
            <person name="Hubbard S.S."/>
            <person name="Banfield J.F."/>
        </authorList>
    </citation>
    <scope>NUCLEOTIDE SEQUENCE [LARGE SCALE GENOMIC DNA]</scope>
</reference>
<dbReference type="GO" id="GO:0003677">
    <property type="term" value="F:DNA binding"/>
    <property type="evidence" value="ECO:0007669"/>
    <property type="project" value="InterPro"/>
</dbReference>
<comment type="caution">
    <text evidence="13">The sequence shown here is derived from an EMBL/GenBank/DDBJ whole genome shotgun (WGS) entry which is preliminary data.</text>
</comment>
<dbReference type="GO" id="GO:0005737">
    <property type="term" value="C:cytoplasm"/>
    <property type="evidence" value="ECO:0007669"/>
    <property type="project" value="UniProtKB-ARBA"/>
</dbReference>
<comment type="catalytic activity">
    <reaction evidence="10">
        <text>RNA(n) + a ribonucleoside 5'-triphosphate = RNA(n+1) + diphosphate</text>
        <dbReference type="Rhea" id="RHEA:21248"/>
        <dbReference type="Rhea" id="RHEA-COMP:14527"/>
        <dbReference type="Rhea" id="RHEA-COMP:17342"/>
        <dbReference type="ChEBI" id="CHEBI:33019"/>
        <dbReference type="ChEBI" id="CHEBI:61557"/>
        <dbReference type="ChEBI" id="CHEBI:140395"/>
        <dbReference type="EC" id="2.7.7.6"/>
    </reaction>
</comment>
<evidence type="ECO:0000256" key="3">
    <source>
        <dbReference type="ARBA" id="ARBA00015972"/>
    </source>
</evidence>
<dbReference type="GO" id="GO:0006351">
    <property type="term" value="P:DNA-templated transcription"/>
    <property type="evidence" value="ECO:0007669"/>
    <property type="project" value="InterPro"/>
</dbReference>
<evidence type="ECO:0000256" key="5">
    <source>
        <dbReference type="ARBA" id="ARBA00022679"/>
    </source>
</evidence>
<dbReference type="SUPFAM" id="SSF55257">
    <property type="entry name" value="RBP11-like subunits of RNA polymerase"/>
    <property type="match status" value="1"/>
</dbReference>
<dbReference type="Pfam" id="PF01000">
    <property type="entry name" value="RNA_pol_A_bac"/>
    <property type="match status" value="1"/>
</dbReference>
<proteinExistence type="inferred from homology"/>
<evidence type="ECO:0000256" key="4">
    <source>
        <dbReference type="ARBA" id="ARBA00022478"/>
    </source>
</evidence>
<dbReference type="EC" id="2.7.7.6" evidence="2"/>
<dbReference type="Pfam" id="PF01193">
    <property type="entry name" value="RNA_pol_L"/>
    <property type="match status" value="1"/>
</dbReference>
<dbReference type="InterPro" id="IPR011263">
    <property type="entry name" value="DNA-dir_RNA_pol_RpoA/D/Rpb3"/>
</dbReference>
<feature type="region of interest" description="Disordered" evidence="11">
    <location>
        <begin position="234"/>
        <end position="288"/>
    </location>
</feature>
<gene>
    <name evidence="13" type="ORF">A2927_01860</name>
</gene>
<accession>A0A1G2BJW8</accession>